<feature type="transmembrane region" description="Helical" evidence="5">
    <location>
        <begin position="115"/>
        <end position="134"/>
    </location>
</feature>
<dbReference type="EMBL" id="JARK01001591">
    <property type="protein sequence ID" value="EYB87924.1"/>
    <property type="molecule type" value="Genomic_DNA"/>
</dbReference>
<dbReference type="STRING" id="53326.A0A016SCA2"/>
<dbReference type="Gene3D" id="1.20.1250.20">
    <property type="entry name" value="MFS general substrate transporter like domains"/>
    <property type="match status" value="1"/>
</dbReference>
<dbReference type="InterPro" id="IPR051068">
    <property type="entry name" value="MFS_Domain-Containing_Protein"/>
</dbReference>
<comment type="subcellular location">
    <subcellularLocation>
        <location evidence="1">Membrane</location>
        <topology evidence="1">Multi-pass membrane protein</topology>
    </subcellularLocation>
</comment>
<dbReference type="InterPro" id="IPR036259">
    <property type="entry name" value="MFS_trans_sf"/>
</dbReference>
<evidence type="ECO:0000256" key="5">
    <source>
        <dbReference type="SAM" id="Phobius"/>
    </source>
</evidence>
<feature type="transmembrane region" description="Helical" evidence="5">
    <location>
        <begin position="44"/>
        <end position="61"/>
    </location>
</feature>
<feature type="transmembrane region" description="Helical" evidence="5">
    <location>
        <begin position="397"/>
        <end position="416"/>
    </location>
</feature>
<feature type="transmembrane region" description="Helical" evidence="5">
    <location>
        <begin position="140"/>
        <end position="163"/>
    </location>
</feature>
<dbReference type="SUPFAM" id="SSF103473">
    <property type="entry name" value="MFS general substrate transporter"/>
    <property type="match status" value="1"/>
</dbReference>
<comment type="caution">
    <text evidence="6">The sequence shown here is derived from an EMBL/GenBank/DDBJ whole genome shotgun (WGS) entry which is preliminary data.</text>
</comment>
<dbReference type="PANTHER" id="PTHR23510">
    <property type="entry name" value="INNER MEMBRANE TRANSPORT PROTEIN YAJR"/>
    <property type="match status" value="1"/>
</dbReference>
<dbReference type="CDD" id="cd17326">
    <property type="entry name" value="MFS_MFSD8"/>
    <property type="match status" value="1"/>
</dbReference>
<feature type="transmembrane region" description="Helical" evidence="5">
    <location>
        <begin position="217"/>
        <end position="239"/>
    </location>
</feature>
<evidence type="ECO:0000313" key="6">
    <source>
        <dbReference type="EMBL" id="EYB87924.1"/>
    </source>
</evidence>
<gene>
    <name evidence="6" type="primary">Acey_s0255.g331</name>
    <name evidence="6" type="ORF">Y032_0255g331</name>
</gene>
<evidence type="ECO:0000256" key="3">
    <source>
        <dbReference type="ARBA" id="ARBA00022989"/>
    </source>
</evidence>
<evidence type="ECO:0000256" key="2">
    <source>
        <dbReference type="ARBA" id="ARBA00022692"/>
    </source>
</evidence>
<evidence type="ECO:0000313" key="7">
    <source>
        <dbReference type="Proteomes" id="UP000024635"/>
    </source>
</evidence>
<accession>A0A016SCA2</accession>
<feature type="transmembrane region" description="Helical" evidence="5">
    <location>
        <begin position="272"/>
        <end position="296"/>
    </location>
</feature>
<evidence type="ECO:0000256" key="1">
    <source>
        <dbReference type="ARBA" id="ARBA00004141"/>
    </source>
</evidence>
<reference evidence="7" key="1">
    <citation type="journal article" date="2015" name="Nat. Genet.">
        <title>The genome and transcriptome of the zoonotic hookworm Ancylostoma ceylanicum identify infection-specific gene families.</title>
        <authorList>
            <person name="Schwarz E.M."/>
            <person name="Hu Y."/>
            <person name="Antoshechkin I."/>
            <person name="Miller M.M."/>
            <person name="Sternberg P.W."/>
            <person name="Aroian R.V."/>
        </authorList>
    </citation>
    <scope>NUCLEOTIDE SEQUENCE</scope>
    <source>
        <strain evidence="7">HY135</strain>
    </source>
</reference>
<keyword evidence="3 5" id="KW-1133">Transmembrane helix</keyword>
<feature type="transmembrane region" description="Helical" evidence="5">
    <location>
        <begin position="175"/>
        <end position="197"/>
    </location>
</feature>
<keyword evidence="7" id="KW-1185">Reference proteome</keyword>
<feature type="transmembrane region" description="Helical" evidence="5">
    <location>
        <begin position="350"/>
        <end position="367"/>
    </location>
</feature>
<dbReference type="OrthoDB" id="370281at2759"/>
<evidence type="ECO:0008006" key="8">
    <source>
        <dbReference type="Google" id="ProtNLM"/>
    </source>
</evidence>
<keyword evidence="4 5" id="KW-0472">Membrane</keyword>
<keyword evidence="2 5" id="KW-0812">Transmembrane</keyword>
<dbReference type="Proteomes" id="UP000024635">
    <property type="component" value="Unassembled WGS sequence"/>
</dbReference>
<name>A0A016SCA2_9BILA</name>
<feature type="transmembrane region" description="Helical" evidence="5">
    <location>
        <begin position="81"/>
        <end position="103"/>
    </location>
</feature>
<dbReference type="PANTHER" id="PTHR23510:SF73">
    <property type="entry name" value="MFS DOMAIN-CONTAINING PROTEIN"/>
    <property type="match status" value="1"/>
</dbReference>
<feature type="transmembrane region" description="Helical" evidence="5">
    <location>
        <begin position="316"/>
        <end position="338"/>
    </location>
</feature>
<sequence>MICFLPEIGMELEKMDPKPAQSGGAMSDSYTDDLGMRRHTDWKAVTMAGFVTFLAAVENTVVGMSEWPYMKTIDPQATSQFFGLVSSVSKCGHAVFAVAFAYWSYRAQSTKMPLIVGRIIAFVSCCIYLCVELLPEGRRYLMLFCYFLFGIASSSSTVLRGYIAAVSTTEDRARAYSSIVVANMLSVVIGPICQLAFSGMSYPGYVMVEGFLKFHIYSAPIWIASMTNFVSIAIIVYGLKDIHRDRNREKEDEMFNIEAIKEKIRVVMSMDLAWSLIILCWVEKIVANLSIVTLQSVMSPLVMISFGWDGQTTVKILASCMGFVGILSIGVATAFIFCRLGNVVSPRVSFLIAVLVSVVMYVLSYPYEMTSHKIHKYNETTGVGCNPNEYTWCDSAYATWPIVFLPVICIVMGVGVPTSMISLDTIYSKVLGNIDQSMMQGAIVVAEDLILILGPLYAARQPEPPRCGSASCLRAFGVHGIASISEWRVGAPPAMTRAADRYPAVRLLERCHQYATRHGMRCARRPLRYKRTVKAKCICFLQVNVQL</sequence>
<organism evidence="6 7">
    <name type="scientific">Ancylostoma ceylanicum</name>
    <dbReference type="NCBI Taxonomy" id="53326"/>
    <lineage>
        <taxon>Eukaryota</taxon>
        <taxon>Metazoa</taxon>
        <taxon>Ecdysozoa</taxon>
        <taxon>Nematoda</taxon>
        <taxon>Chromadorea</taxon>
        <taxon>Rhabditida</taxon>
        <taxon>Rhabditina</taxon>
        <taxon>Rhabditomorpha</taxon>
        <taxon>Strongyloidea</taxon>
        <taxon>Ancylostomatidae</taxon>
        <taxon>Ancylostomatinae</taxon>
        <taxon>Ancylostoma</taxon>
    </lineage>
</organism>
<dbReference type="GO" id="GO:0005765">
    <property type="term" value="C:lysosomal membrane"/>
    <property type="evidence" value="ECO:0007669"/>
    <property type="project" value="TreeGrafter"/>
</dbReference>
<evidence type="ECO:0000256" key="4">
    <source>
        <dbReference type="ARBA" id="ARBA00023136"/>
    </source>
</evidence>
<dbReference type="AlphaFoldDB" id="A0A016SCA2"/>
<protein>
    <recommendedName>
        <fullName evidence="8">Transporter, major facilitator family protein</fullName>
    </recommendedName>
</protein>
<proteinExistence type="predicted"/>